<reference evidence="2" key="1">
    <citation type="submission" date="2016-10" db="EMBL/GenBank/DDBJ databases">
        <authorList>
            <person name="Varghese N."/>
            <person name="Submissions S."/>
        </authorList>
    </citation>
    <scope>NUCLEOTIDE SEQUENCE [LARGE SCALE GENOMIC DNA]</scope>
    <source>
        <strain evidence="2">CGMCC 4.7042</strain>
    </source>
</reference>
<evidence type="ECO:0000313" key="2">
    <source>
        <dbReference type="Proteomes" id="UP000199063"/>
    </source>
</evidence>
<evidence type="ECO:0000313" key="1">
    <source>
        <dbReference type="EMBL" id="SDN73090.1"/>
    </source>
</evidence>
<organism evidence="1 2">
    <name type="scientific">Streptomyces wuyuanensis</name>
    <dbReference type="NCBI Taxonomy" id="1196353"/>
    <lineage>
        <taxon>Bacteria</taxon>
        <taxon>Bacillati</taxon>
        <taxon>Actinomycetota</taxon>
        <taxon>Actinomycetes</taxon>
        <taxon>Kitasatosporales</taxon>
        <taxon>Streptomycetaceae</taxon>
        <taxon>Streptomyces</taxon>
    </lineage>
</organism>
<dbReference type="EMBL" id="FNHI01000036">
    <property type="protein sequence ID" value="SDN73090.1"/>
    <property type="molecule type" value="Genomic_DNA"/>
</dbReference>
<sequence length="107" mass="10440">MSMVQRPLGDGGECLAGSCAGLSGGAICCLTRFVIGGLGVGGFAACGLGCLGGCRDRAVVTLDQCCFVGCGAVVLCRGLPSSGELLKTGAVMGERYTGAGVEDTVGD</sequence>
<keyword evidence="2" id="KW-1185">Reference proteome</keyword>
<accession>A0A1H0DSC4</accession>
<gene>
    <name evidence="1" type="ORF">SAMN05444921_1364</name>
</gene>
<dbReference type="STRING" id="1196353.SAMN05444921_1364"/>
<name>A0A1H0DSC4_9ACTN</name>
<dbReference type="Proteomes" id="UP000199063">
    <property type="component" value="Unassembled WGS sequence"/>
</dbReference>
<proteinExistence type="predicted"/>
<protein>
    <submittedName>
        <fullName evidence="1">Uncharacterized protein</fullName>
    </submittedName>
</protein>
<dbReference type="AlphaFoldDB" id="A0A1H0DSC4"/>